<feature type="transmembrane region" description="Helical" evidence="6">
    <location>
        <begin position="151"/>
        <end position="172"/>
    </location>
</feature>
<dbReference type="FunFam" id="1.10.220.10:FF:000002">
    <property type="entry name" value="Annexin"/>
    <property type="match status" value="1"/>
</dbReference>
<dbReference type="GO" id="GO:0005886">
    <property type="term" value="C:plasma membrane"/>
    <property type="evidence" value="ECO:0007669"/>
    <property type="project" value="TreeGrafter"/>
</dbReference>
<gene>
    <name evidence="7" type="ORF">SBAD_LOCUS6917</name>
</gene>
<dbReference type="WBParaSite" id="SBAD_0000718201-mRNA-1">
    <property type="protein sequence ID" value="SBAD_0000718201-mRNA-1"/>
    <property type="gene ID" value="SBAD_0000718201"/>
</dbReference>
<comment type="similarity">
    <text evidence="1">Belongs to the annexin family.</text>
</comment>
<dbReference type="PRINTS" id="PR00196">
    <property type="entry name" value="ANNEXIN"/>
</dbReference>
<dbReference type="OrthoDB" id="37886at2759"/>
<dbReference type="InterPro" id="IPR018502">
    <property type="entry name" value="Annexin_repeat"/>
</dbReference>
<evidence type="ECO:0000256" key="4">
    <source>
        <dbReference type="ARBA" id="ARBA00023216"/>
    </source>
</evidence>
<dbReference type="PROSITE" id="PS51897">
    <property type="entry name" value="ANNEXIN_2"/>
    <property type="match status" value="2"/>
</dbReference>
<protein>
    <submittedName>
        <fullName evidence="9">Annexin</fullName>
    </submittedName>
</protein>
<keyword evidence="5" id="KW-0111">Calcium/phospholipid-binding</keyword>
<keyword evidence="2" id="KW-0677">Repeat</keyword>
<reference evidence="7 8" key="2">
    <citation type="submission" date="2018-11" db="EMBL/GenBank/DDBJ databases">
        <authorList>
            <consortium name="Pathogen Informatics"/>
        </authorList>
    </citation>
    <scope>NUCLEOTIDE SEQUENCE [LARGE SCALE GENOMIC DNA]</scope>
</reference>
<dbReference type="Gene3D" id="1.10.220.10">
    <property type="entry name" value="Annexin"/>
    <property type="match status" value="2"/>
</dbReference>
<name>A0A183ITH0_9BILA</name>
<dbReference type="AlphaFoldDB" id="A0A183ITH0"/>
<proteinExistence type="inferred from homology"/>
<organism evidence="9">
    <name type="scientific">Soboliphyme baturini</name>
    <dbReference type="NCBI Taxonomy" id="241478"/>
    <lineage>
        <taxon>Eukaryota</taxon>
        <taxon>Metazoa</taxon>
        <taxon>Ecdysozoa</taxon>
        <taxon>Nematoda</taxon>
        <taxon>Enoplea</taxon>
        <taxon>Dorylaimia</taxon>
        <taxon>Dioctophymatida</taxon>
        <taxon>Dioctophymatoidea</taxon>
        <taxon>Soboliphymatidae</taxon>
        <taxon>Soboliphyme</taxon>
    </lineage>
</organism>
<dbReference type="SMART" id="SM00335">
    <property type="entry name" value="ANX"/>
    <property type="match status" value="2"/>
</dbReference>
<evidence type="ECO:0000256" key="2">
    <source>
        <dbReference type="ARBA" id="ARBA00022737"/>
    </source>
</evidence>
<dbReference type="Proteomes" id="UP000270296">
    <property type="component" value="Unassembled WGS sequence"/>
</dbReference>
<dbReference type="GO" id="GO:0001786">
    <property type="term" value="F:phosphatidylserine binding"/>
    <property type="evidence" value="ECO:0007669"/>
    <property type="project" value="TreeGrafter"/>
</dbReference>
<dbReference type="GO" id="GO:0005634">
    <property type="term" value="C:nucleus"/>
    <property type="evidence" value="ECO:0007669"/>
    <property type="project" value="TreeGrafter"/>
</dbReference>
<dbReference type="InterPro" id="IPR001464">
    <property type="entry name" value="Annexin"/>
</dbReference>
<dbReference type="GO" id="GO:0005544">
    <property type="term" value="F:calcium-dependent phospholipid binding"/>
    <property type="evidence" value="ECO:0007669"/>
    <property type="project" value="UniProtKB-KW"/>
</dbReference>
<evidence type="ECO:0000313" key="9">
    <source>
        <dbReference type="WBParaSite" id="SBAD_0000718201-mRNA-1"/>
    </source>
</evidence>
<reference evidence="9" key="1">
    <citation type="submission" date="2016-06" db="UniProtKB">
        <authorList>
            <consortium name="WormBaseParasite"/>
        </authorList>
    </citation>
    <scope>IDENTIFICATION</scope>
</reference>
<dbReference type="GO" id="GO:0032509">
    <property type="term" value="P:endosome transport via multivesicular body sorting pathway"/>
    <property type="evidence" value="ECO:0007669"/>
    <property type="project" value="TreeGrafter"/>
</dbReference>
<dbReference type="PANTHER" id="PTHR10502:SF233">
    <property type="entry name" value="ANNEXIN B9"/>
    <property type="match status" value="1"/>
</dbReference>
<keyword evidence="6" id="KW-0812">Transmembrane</keyword>
<dbReference type="PANTHER" id="PTHR10502">
    <property type="entry name" value="ANNEXIN"/>
    <property type="match status" value="1"/>
</dbReference>
<dbReference type="Pfam" id="PF00191">
    <property type="entry name" value="Annexin"/>
    <property type="match status" value="2"/>
</dbReference>
<evidence type="ECO:0000256" key="5">
    <source>
        <dbReference type="ARBA" id="ARBA00023302"/>
    </source>
</evidence>
<evidence type="ECO:0000256" key="6">
    <source>
        <dbReference type="SAM" id="Phobius"/>
    </source>
</evidence>
<keyword evidence="6" id="KW-1133">Transmembrane helix</keyword>
<keyword evidence="4" id="KW-0041">Annexin</keyword>
<keyword evidence="6" id="KW-0472">Membrane</keyword>
<evidence type="ECO:0000313" key="7">
    <source>
        <dbReference type="EMBL" id="VDP11127.1"/>
    </source>
</evidence>
<keyword evidence="8" id="KW-1185">Reference proteome</keyword>
<sequence length="188" mass="21535">IRFQGRRQEDGYVNVQQAQADATALYEAGEKKLGTDESIFNSIIANQSRSQLCMVFAEYGKVAGHDIVAAIESEFSGNLKEAYLTIIQCIRNRPEYFADKLHNAMKGFGTDDETLIRVIVSRSERDLVQVKDQYYEKYQKSLESCIKVRHVYAILRTYIALLQYLILLIYNVKITNLGRGRLAGYFEL</sequence>
<dbReference type="GO" id="GO:0005509">
    <property type="term" value="F:calcium ion binding"/>
    <property type="evidence" value="ECO:0007669"/>
    <property type="project" value="InterPro"/>
</dbReference>
<evidence type="ECO:0000313" key="8">
    <source>
        <dbReference type="Proteomes" id="UP000270296"/>
    </source>
</evidence>
<dbReference type="InterPro" id="IPR037104">
    <property type="entry name" value="Annexin_sf"/>
</dbReference>
<dbReference type="EMBL" id="UZAM01010159">
    <property type="protein sequence ID" value="VDP11127.1"/>
    <property type="molecule type" value="Genomic_DNA"/>
</dbReference>
<accession>A0A183ITH0</accession>
<evidence type="ECO:0000256" key="1">
    <source>
        <dbReference type="ARBA" id="ARBA00007831"/>
    </source>
</evidence>
<dbReference type="GO" id="GO:0012506">
    <property type="term" value="C:vesicle membrane"/>
    <property type="evidence" value="ECO:0007669"/>
    <property type="project" value="TreeGrafter"/>
</dbReference>
<dbReference type="FunFam" id="1.10.220.10:FF:000001">
    <property type="entry name" value="Annexin"/>
    <property type="match status" value="1"/>
</dbReference>
<evidence type="ECO:0000256" key="3">
    <source>
        <dbReference type="ARBA" id="ARBA00022837"/>
    </source>
</evidence>
<keyword evidence="3" id="KW-0106">Calcium</keyword>
<dbReference type="SUPFAM" id="SSF47874">
    <property type="entry name" value="Annexin"/>
    <property type="match status" value="1"/>
</dbReference>
<dbReference type="GO" id="GO:0005737">
    <property type="term" value="C:cytoplasm"/>
    <property type="evidence" value="ECO:0007669"/>
    <property type="project" value="TreeGrafter"/>
</dbReference>